<proteinExistence type="predicted"/>
<evidence type="ECO:0000313" key="2">
    <source>
        <dbReference type="Proteomes" id="UP000573327"/>
    </source>
</evidence>
<dbReference type="EMBL" id="JACHJR010000001">
    <property type="protein sequence ID" value="MBB4945776.1"/>
    <property type="molecule type" value="Genomic_DNA"/>
</dbReference>
<keyword evidence="2" id="KW-1185">Reference proteome</keyword>
<reference evidence="1 2" key="1">
    <citation type="submission" date="2020-08" db="EMBL/GenBank/DDBJ databases">
        <title>Sequencing the genomes of 1000 actinobacteria strains.</title>
        <authorList>
            <person name="Klenk H.-P."/>
        </authorList>
    </citation>
    <scope>NUCLEOTIDE SEQUENCE [LARGE SCALE GENOMIC DNA]</scope>
    <source>
        <strain evidence="1 2">DSM 44786</strain>
    </source>
</reference>
<accession>A0A7W7SAE6</accession>
<organism evidence="1 2">
    <name type="scientific">Kitasatospora gansuensis</name>
    <dbReference type="NCBI Taxonomy" id="258050"/>
    <lineage>
        <taxon>Bacteria</taxon>
        <taxon>Bacillati</taxon>
        <taxon>Actinomycetota</taxon>
        <taxon>Actinomycetes</taxon>
        <taxon>Kitasatosporales</taxon>
        <taxon>Streptomycetaceae</taxon>
        <taxon>Kitasatospora</taxon>
    </lineage>
</organism>
<name>A0A7W7SAE6_9ACTN</name>
<protein>
    <submittedName>
        <fullName evidence="1">Arc/MetJ-type ribon-helix-helix transcriptional regulator</fullName>
    </submittedName>
</protein>
<gene>
    <name evidence="1" type="ORF">F4556_001311</name>
</gene>
<dbReference type="RefSeq" id="WP_184912399.1">
    <property type="nucleotide sequence ID" value="NZ_JACHJR010000001.1"/>
</dbReference>
<dbReference type="Proteomes" id="UP000573327">
    <property type="component" value="Unassembled WGS sequence"/>
</dbReference>
<comment type="caution">
    <text evidence="1">The sequence shown here is derived from an EMBL/GenBank/DDBJ whole genome shotgun (WGS) entry which is preliminary data.</text>
</comment>
<sequence length="95" mass="10635">MPESPFKKYSVSMPEAVAEDVRTRVGKGAFSAYVTAAVQERIERERLAELVEEHIRHHGEIPEAARAQAAAEAEEAERRYAQWLAEQPQDDALAS</sequence>
<evidence type="ECO:0000313" key="1">
    <source>
        <dbReference type="EMBL" id="MBB4945776.1"/>
    </source>
</evidence>
<dbReference type="AlphaFoldDB" id="A0A7W7SAE6"/>